<dbReference type="AlphaFoldDB" id="A0A7C9N622"/>
<dbReference type="EMBL" id="WXEW01000016">
    <property type="protein sequence ID" value="NAS27370.1"/>
    <property type="molecule type" value="Genomic_DNA"/>
</dbReference>
<keyword evidence="3" id="KW-0378">Hydrolase</keyword>
<feature type="domain" description="Amidohydrolase-related" evidence="2">
    <location>
        <begin position="4"/>
        <end position="226"/>
    </location>
</feature>
<accession>A0A7C9N622</accession>
<dbReference type="Pfam" id="PF04909">
    <property type="entry name" value="Amidohydro_2"/>
    <property type="match status" value="1"/>
</dbReference>
<organism evidence="3 4">
    <name type="scientific">Herbidospora solisilvae</name>
    <dbReference type="NCBI Taxonomy" id="2696284"/>
    <lineage>
        <taxon>Bacteria</taxon>
        <taxon>Bacillati</taxon>
        <taxon>Actinomycetota</taxon>
        <taxon>Actinomycetes</taxon>
        <taxon>Streptosporangiales</taxon>
        <taxon>Streptosporangiaceae</taxon>
        <taxon>Herbidospora</taxon>
    </lineage>
</organism>
<dbReference type="SUPFAM" id="SSF51556">
    <property type="entry name" value="Metallo-dependent hydrolases"/>
    <property type="match status" value="1"/>
</dbReference>
<evidence type="ECO:0000259" key="2">
    <source>
        <dbReference type="Pfam" id="PF04909"/>
    </source>
</evidence>
<dbReference type="Proteomes" id="UP000479526">
    <property type="component" value="Unassembled WGS sequence"/>
</dbReference>
<evidence type="ECO:0000313" key="4">
    <source>
        <dbReference type="Proteomes" id="UP000479526"/>
    </source>
</evidence>
<evidence type="ECO:0000256" key="1">
    <source>
        <dbReference type="ARBA" id="ARBA00023239"/>
    </source>
</evidence>
<proteinExistence type="predicted"/>
<dbReference type="InterPro" id="IPR032465">
    <property type="entry name" value="ACMSD"/>
</dbReference>
<reference evidence="3 4" key="1">
    <citation type="submission" date="2020-01" db="EMBL/GenBank/DDBJ databases">
        <title>Herbidospora sp. NEAU-GS84 nov., a novel actinomycete isolated from soil.</title>
        <authorList>
            <person name="Han L."/>
        </authorList>
    </citation>
    <scope>NUCLEOTIDE SEQUENCE [LARGE SCALE GENOMIC DNA]</scope>
    <source>
        <strain evidence="3 4">NEAU-GS84</strain>
    </source>
</reference>
<dbReference type="GO" id="GO:0005737">
    <property type="term" value="C:cytoplasm"/>
    <property type="evidence" value="ECO:0007669"/>
    <property type="project" value="TreeGrafter"/>
</dbReference>
<evidence type="ECO:0000313" key="3">
    <source>
        <dbReference type="EMBL" id="NAS27370.1"/>
    </source>
</evidence>
<dbReference type="Gene3D" id="3.20.20.140">
    <property type="entry name" value="Metal-dependent hydrolases"/>
    <property type="match status" value="1"/>
</dbReference>
<dbReference type="RefSeq" id="WP_161484306.1">
    <property type="nucleotide sequence ID" value="NZ_WXEW01000016.1"/>
</dbReference>
<dbReference type="GO" id="GO:0016787">
    <property type="term" value="F:hydrolase activity"/>
    <property type="evidence" value="ECO:0007669"/>
    <property type="project" value="UniProtKB-KW"/>
</dbReference>
<dbReference type="GO" id="GO:0019748">
    <property type="term" value="P:secondary metabolic process"/>
    <property type="evidence" value="ECO:0007669"/>
    <property type="project" value="TreeGrafter"/>
</dbReference>
<comment type="caution">
    <text evidence="3">The sequence shown here is derived from an EMBL/GenBank/DDBJ whole genome shotgun (WGS) entry which is preliminary data.</text>
</comment>
<protein>
    <submittedName>
        <fullName evidence="3">Amidohydrolase family protein</fullName>
    </submittedName>
</protein>
<name>A0A7C9N622_9ACTN</name>
<gene>
    <name evidence="3" type="ORF">GT755_37590</name>
</gene>
<dbReference type="PANTHER" id="PTHR21240:SF28">
    <property type="entry name" value="ISO-OROTATE DECARBOXYLASE (EUROFUNG)"/>
    <property type="match status" value="1"/>
</dbReference>
<keyword evidence="4" id="KW-1185">Reference proteome</keyword>
<sequence length="269" mass="30186">MQIIDAQIHLWAGHWAPPHHWRAPYTIETALRDMDEAGVDRAVNCPAIWDGAANDYAVEAAVRHPDRFATLGWFPLDETADEAVLDAWLARPGMLGLRFVLMDPGIGDRLISGALDWLWDAAHRRDIPIGLMVLPEHLPLIGGIAARYPRMRLLMDHLAISPFDTLQDAAARIDALIALADRPNIAVKATAVPGFATDDYPFASTHDLLRRVFDAYGAHRMFWGTDITRLRCTWGQCVRMFTDELPWLKGHDLELVMGGGLATWIDWPR</sequence>
<dbReference type="GO" id="GO:0016831">
    <property type="term" value="F:carboxy-lyase activity"/>
    <property type="evidence" value="ECO:0007669"/>
    <property type="project" value="InterPro"/>
</dbReference>
<dbReference type="InterPro" id="IPR032466">
    <property type="entry name" value="Metal_Hydrolase"/>
</dbReference>
<dbReference type="PANTHER" id="PTHR21240">
    <property type="entry name" value="2-AMINO-3-CARBOXYLMUCONATE-6-SEMIALDEHYDE DECARBOXYLASE"/>
    <property type="match status" value="1"/>
</dbReference>
<dbReference type="InterPro" id="IPR006680">
    <property type="entry name" value="Amidohydro-rel"/>
</dbReference>
<keyword evidence="1" id="KW-0456">Lyase</keyword>